<dbReference type="RefSeq" id="WP_252621157.1">
    <property type="nucleotide sequence ID" value="NZ_CP099490.1"/>
</dbReference>
<evidence type="ECO:0000256" key="1">
    <source>
        <dbReference type="ARBA" id="ARBA00022857"/>
    </source>
</evidence>
<dbReference type="Gene3D" id="3.90.180.10">
    <property type="entry name" value="Medium-chain alcohol dehydrogenases, catalytic domain"/>
    <property type="match status" value="1"/>
</dbReference>
<evidence type="ECO:0000313" key="4">
    <source>
        <dbReference type="Proteomes" id="UP001056535"/>
    </source>
</evidence>
<dbReference type="EMBL" id="CP099490">
    <property type="protein sequence ID" value="USQ76457.1"/>
    <property type="molecule type" value="Genomic_DNA"/>
</dbReference>
<dbReference type="Gene3D" id="3.40.50.720">
    <property type="entry name" value="NAD(P)-binding Rossmann-like Domain"/>
    <property type="match status" value="1"/>
</dbReference>
<sequence length="301" mass="30892">MSRIYVFNQFGGPEEEELTERPVPQPAAGEILVEVRAAGVNPADAKLREGAFGREGELPRALGFEVSGIVTAVGPDVEEYAVGDEVLGSVAPGEGGFADHAVLRVGDTQPKPEDISFAVAATIPVAGTTAYDLTHDIELEAGQTLLILGAGGGVGHLVAGIGKVHQFSVIGIASESKRELVESSGATFVASGDGAAAAVREIAPEGVDLVIDLVGGQPLRDVTPLAKSPELVISAADDATVTELGGRGRVHNPESLEKITSVVGYEVVTPLISAEYPLEQARDALAAVESGHTLGKVVIVP</sequence>
<dbReference type="Pfam" id="PF08240">
    <property type="entry name" value="ADH_N"/>
    <property type="match status" value="1"/>
</dbReference>
<dbReference type="CDD" id="cd05289">
    <property type="entry name" value="MDR_like_2"/>
    <property type="match status" value="1"/>
</dbReference>
<dbReference type="Pfam" id="PF13602">
    <property type="entry name" value="ADH_zinc_N_2"/>
    <property type="match status" value="1"/>
</dbReference>
<dbReference type="PANTHER" id="PTHR44154">
    <property type="entry name" value="QUINONE OXIDOREDUCTASE"/>
    <property type="match status" value="1"/>
</dbReference>
<dbReference type="InterPro" id="IPR051603">
    <property type="entry name" value="Zinc-ADH_QOR/CCCR"/>
</dbReference>
<dbReference type="InterPro" id="IPR013154">
    <property type="entry name" value="ADH-like_N"/>
</dbReference>
<dbReference type="Proteomes" id="UP001056535">
    <property type="component" value="Chromosome"/>
</dbReference>
<organism evidence="3 4">
    <name type="scientific">Ornithinimicrobium cryptoxanthini</name>
    <dbReference type="NCBI Taxonomy" id="2934161"/>
    <lineage>
        <taxon>Bacteria</taxon>
        <taxon>Bacillati</taxon>
        <taxon>Actinomycetota</taxon>
        <taxon>Actinomycetes</taxon>
        <taxon>Micrococcales</taxon>
        <taxon>Ornithinimicrobiaceae</taxon>
        <taxon>Ornithinimicrobium</taxon>
    </lineage>
</organism>
<dbReference type="SUPFAM" id="SSF51735">
    <property type="entry name" value="NAD(P)-binding Rossmann-fold domains"/>
    <property type="match status" value="1"/>
</dbReference>
<accession>A0ABY4YIK2</accession>
<keyword evidence="4" id="KW-1185">Reference proteome</keyword>
<protein>
    <submittedName>
        <fullName evidence="3">NADP-dependent oxidoreductase</fullName>
    </submittedName>
</protein>
<dbReference type="PANTHER" id="PTHR44154:SF1">
    <property type="entry name" value="QUINONE OXIDOREDUCTASE"/>
    <property type="match status" value="1"/>
</dbReference>
<reference evidence="3" key="1">
    <citation type="submission" date="2022-06" db="EMBL/GenBank/DDBJ databases">
        <title>Ornithinimicrobium JY.X270.</title>
        <authorList>
            <person name="Huang Y."/>
        </authorList>
    </citation>
    <scope>NUCLEOTIDE SEQUENCE</scope>
    <source>
        <strain evidence="3">JY.X270</strain>
    </source>
</reference>
<evidence type="ECO:0000313" key="3">
    <source>
        <dbReference type="EMBL" id="USQ76457.1"/>
    </source>
</evidence>
<dbReference type="InterPro" id="IPR011032">
    <property type="entry name" value="GroES-like_sf"/>
</dbReference>
<proteinExistence type="predicted"/>
<keyword evidence="1" id="KW-0521">NADP</keyword>
<name>A0ABY4YIK2_9MICO</name>
<dbReference type="SUPFAM" id="SSF50129">
    <property type="entry name" value="GroES-like"/>
    <property type="match status" value="1"/>
</dbReference>
<dbReference type="SMART" id="SM00829">
    <property type="entry name" value="PKS_ER"/>
    <property type="match status" value="1"/>
</dbReference>
<dbReference type="InterPro" id="IPR020843">
    <property type="entry name" value="ER"/>
</dbReference>
<evidence type="ECO:0000259" key="2">
    <source>
        <dbReference type="SMART" id="SM00829"/>
    </source>
</evidence>
<gene>
    <name evidence="3" type="ORF">NF557_00545</name>
</gene>
<dbReference type="InterPro" id="IPR036291">
    <property type="entry name" value="NAD(P)-bd_dom_sf"/>
</dbReference>
<feature type="domain" description="Enoyl reductase (ER)" evidence="2">
    <location>
        <begin position="11"/>
        <end position="299"/>
    </location>
</feature>